<name>A0AAE1GXX6_9NEOP</name>
<protein>
    <submittedName>
        <fullName evidence="4">Farnesol dehydrogenase</fullName>
    </submittedName>
</protein>
<dbReference type="InterPro" id="IPR002347">
    <property type="entry name" value="SDR_fam"/>
</dbReference>
<keyword evidence="2" id="KW-0560">Oxidoreductase</keyword>
<dbReference type="PANTHER" id="PTHR43115:SF4">
    <property type="entry name" value="DEHYDROGENASE_REDUCTASE SDR FAMILY MEMBER 11"/>
    <property type="match status" value="1"/>
</dbReference>
<dbReference type="Gene3D" id="3.40.50.720">
    <property type="entry name" value="NAD(P)-binding Rossmann-like Domain"/>
    <property type="match status" value="1"/>
</dbReference>
<dbReference type="PROSITE" id="PS00061">
    <property type="entry name" value="ADH_SHORT"/>
    <property type="match status" value="1"/>
</dbReference>
<comment type="similarity">
    <text evidence="1 3">Belongs to the short-chain dehydrogenases/reductases (SDR) family.</text>
</comment>
<comment type="caution">
    <text evidence="4">The sequence shown here is derived from an EMBL/GenBank/DDBJ whole genome shotgun (WGS) entry which is preliminary data.</text>
</comment>
<sequence>MEGMSRWSGRVAVVTGASAGIGAAVVRDLARAGLRVVGLARREDKLQALADELAAEGVLGELLCVRCDVSDTSDVQAAFKRIDEQVGAVSVLVNNAGVMIPTPVQDMSNESMATIVNTNILGVTSCCREAINNMKKHGIVDGHIVNINSFLGHFVPVFDNPDFSVALYAGSKHAVTAICQGLRNELKHMHGDGYRIKVTSVSPGPVLTDMFGDDLRDAIPKEEVQRLLKASDISRAVCFALASPPDVEMVEMTIQATGHLT</sequence>
<organism evidence="4 5">
    <name type="scientific">Frankliniella fusca</name>
    <dbReference type="NCBI Taxonomy" id="407009"/>
    <lineage>
        <taxon>Eukaryota</taxon>
        <taxon>Metazoa</taxon>
        <taxon>Ecdysozoa</taxon>
        <taxon>Arthropoda</taxon>
        <taxon>Hexapoda</taxon>
        <taxon>Insecta</taxon>
        <taxon>Pterygota</taxon>
        <taxon>Neoptera</taxon>
        <taxon>Paraneoptera</taxon>
        <taxon>Thysanoptera</taxon>
        <taxon>Terebrantia</taxon>
        <taxon>Thripoidea</taxon>
        <taxon>Thripidae</taxon>
        <taxon>Frankliniella</taxon>
    </lineage>
</organism>
<evidence type="ECO:0000313" key="5">
    <source>
        <dbReference type="Proteomes" id="UP001219518"/>
    </source>
</evidence>
<dbReference type="PRINTS" id="PR00081">
    <property type="entry name" value="GDHRDH"/>
</dbReference>
<proteinExistence type="inferred from homology"/>
<dbReference type="PANTHER" id="PTHR43115">
    <property type="entry name" value="DEHYDROGENASE/REDUCTASE SDR FAMILY MEMBER 11"/>
    <property type="match status" value="1"/>
</dbReference>
<accession>A0AAE1GXX6</accession>
<reference evidence="4" key="2">
    <citation type="journal article" date="2023" name="BMC Genomics">
        <title>Pest status, molecular evolution, and epigenetic factors derived from the genome assembly of Frankliniella fusca, a thysanopteran phytovirus vector.</title>
        <authorList>
            <person name="Catto M.A."/>
            <person name="Labadie P.E."/>
            <person name="Jacobson A.L."/>
            <person name="Kennedy G.G."/>
            <person name="Srinivasan R."/>
            <person name="Hunt B.G."/>
        </authorList>
    </citation>
    <scope>NUCLEOTIDE SEQUENCE</scope>
    <source>
        <strain evidence="4">PL_HMW_Pooled</strain>
    </source>
</reference>
<dbReference type="GO" id="GO:0016616">
    <property type="term" value="F:oxidoreductase activity, acting on the CH-OH group of donors, NAD or NADP as acceptor"/>
    <property type="evidence" value="ECO:0007669"/>
    <property type="project" value="UniProtKB-ARBA"/>
</dbReference>
<evidence type="ECO:0000256" key="3">
    <source>
        <dbReference type="RuleBase" id="RU000363"/>
    </source>
</evidence>
<evidence type="ECO:0000256" key="2">
    <source>
        <dbReference type="ARBA" id="ARBA00023002"/>
    </source>
</evidence>
<reference evidence="4" key="1">
    <citation type="submission" date="2021-07" db="EMBL/GenBank/DDBJ databases">
        <authorList>
            <person name="Catto M.A."/>
            <person name="Jacobson A."/>
            <person name="Kennedy G."/>
            <person name="Labadie P."/>
            <person name="Hunt B.G."/>
            <person name="Srinivasan R."/>
        </authorList>
    </citation>
    <scope>NUCLEOTIDE SEQUENCE</scope>
    <source>
        <strain evidence="4">PL_HMW_Pooled</strain>
        <tissue evidence="4">Head</tissue>
    </source>
</reference>
<gene>
    <name evidence="4" type="ORF">KUF71_020773</name>
</gene>
<dbReference type="InterPro" id="IPR036291">
    <property type="entry name" value="NAD(P)-bd_dom_sf"/>
</dbReference>
<evidence type="ECO:0000256" key="1">
    <source>
        <dbReference type="ARBA" id="ARBA00006484"/>
    </source>
</evidence>
<dbReference type="InterPro" id="IPR020904">
    <property type="entry name" value="Sc_DH/Rdtase_CS"/>
</dbReference>
<keyword evidence="5" id="KW-1185">Reference proteome</keyword>
<evidence type="ECO:0000313" key="4">
    <source>
        <dbReference type="EMBL" id="KAK3911069.1"/>
    </source>
</evidence>
<dbReference type="PRINTS" id="PR00080">
    <property type="entry name" value="SDRFAMILY"/>
</dbReference>
<dbReference type="Proteomes" id="UP001219518">
    <property type="component" value="Unassembled WGS sequence"/>
</dbReference>
<dbReference type="Pfam" id="PF00106">
    <property type="entry name" value="adh_short"/>
    <property type="match status" value="1"/>
</dbReference>
<dbReference type="EMBL" id="JAHWGI010000219">
    <property type="protein sequence ID" value="KAK3911069.1"/>
    <property type="molecule type" value="Genomic_DNA"/>
</dbReference>
<dbReference type="AlphaFoldDB" id="A0AAE1GXX6"/>
<dbReference type="SUPFAM" id="SSF51735">
    <property type="entry name" value="NAD(P)-binding Rossmann-fold domains"/>
    <property type="match status" value="1"/>
</dbReference>
<dbReference type="FunFam" id="3.40.50.720:FF:000047">
    <property type="entry name" value="NADP-dependent L-serine/L-allo-threonine dehydrogenase"/>
    <property type="match status" value="1"/>
</dbReference>